<keyword evidence="2" id="KW-1185">Reference proteome</keyword>
<name>A0ABC9NCH6_BACUC</name>
<comment type="caution">
    <text evidence="1">The sequence shown here is derived from an EMBL/GenBank/DDBJ whole genome shotgun (WGS) entry which is preliminary data.</text>
</comment>
<accession>A0ABC9NCH6</accession>
<sequence length="39" mass="4700">MSAFWVFTIRFLNRRSLTILQTLCQPVFTDFIDYLSLKN</sequence>
<gene>
    <name evidence="1" type="ORF">BACUNI_01936</name>
</gene>
<dbReference type="AlphaFoldDB" id="A0ABC9NCH6"/>
<proteinExistence type="predicted"/>
<dbReference type="Proteomes" id="UP000004110">
    <property type="component" value="Unassembled WGS sequence"/>
</dbReference>
<protein>
    <submittedName>
        <fullName evidence="1">Uncharacterized protein</fullName>
    </submittedName>
</protein>
<evidence type="ECO:0000313" key="1">
    <source>
        <dbReference type="EMBL" id="EDO54460.1"/>
    </source>
</evidence>
<reference evidence="1" key="2">
    <citation type="submission" date="2013-11" db="EMBL/GenBank/DDBJ databases">
        <title>Draft genome sequence of Bacteroides uniformis (ATCC 8492).</title>
        <authorList>
            <person name="Sudarsanam P."/>
            <person name="Ley R."/>
            <person name="Guruge J."/>
            <person name="Turnbaugh P.J."/>
            <person name="Mahowald M."/>
            <person name="Liep D."/>
            <person name="Gordon J."/>
        </authorList>
    </citation>
    <scope>NUCLEOTIDE SEQUENCE</scope>
    <source>
        <strain evidence="1">ATCC 8492</strain>
    </source>
</reference>
<evidence type="ECO:0000313" key="2">
    <source>
        <dbReference type="Proteomes" id="UP000004110"/>
    </source>
</evidence>
<reference evidence="1" key="1">
    <citation type="submission" date="2007-06" db="EMBL/GenBank/DDBJ databases">
        <authorList>
            <person name="Fulton L."/>
            <person name="Clifton S."/>
            <person name="Fulton B."/>
            <person name="Xu J."/>
            <person name="Minx P."/>
            <person name="Pepin K.H."/>
            <person name="Johnson M."/>
            <person name="Thiruvilangam P."/>
            <person name="Bhonagiri V."/>
            <person name="Nash W.E."/>
            <person name="Mardis E.R."/>
            <person name="Wilson R.K."/>
        </authorList>
    </citation>
    <scope>NUCLEOTIDE SEQUENCE [LARGE SCALE GENOMIC DNA]</scope>
    <source>
        <strain evidence="1">ATCC 8492</strain>
    </source>
</reference>
<organism evidence="1 2">
    <name type="scientific">Bacteroides uniformis (strain ATCC 8492 / DSM 6597 / CCUG 4942 / CIP 103695 / JCM 5828 / KCTC 5204 / NCTC 13054 / VPI 0061)</name>
    <dbReference type="NCBI Taxonomy" id="411479"/>
    <lineage>
        <taxon>Bacteria</taxon>
        <taxon>Pseudomonadati</taxon>
        <taxon>Bacteroidota</taxon>
        <taxon>Bacteroidia</taxon>
        <taxon>Bacteroidales</taxon>
        <taxon>Bacteroidaceae</taxon>
        <taxon>Bacteroides</taxon>
    </lineage>
</organism>
<dbReference type="EMBL" id="AAYH02000042">
    <property type="protein sequence ID" value="EDO54460.1"/>
    <property type="molecule type" value="Genomic_DNA"/>
</dbReference>